<dbReference type="OrthoDB" id="307899at2759"/>
<name>F4P963_BATDJ</name>
<dbReference type="HOGENOM" id="CLU_1288682_0_0_1"/>
<proteinExistence type="predicted"/>
<evidence type="ECO:0000259" key="1">
    <source>
        <dbReference type="Pfam" id="PF10276"/>
    </source>
</evidence>
<dbReference type="InParanoid" id="F4P963"/>
<feature type="domain" description="Zinc finger CHCC-type" evidence="1">
    <location>
        <begin position="184"/>
        <end position="213"/>
    </location>
</feature>
<dbReference type="AlphaFoldDB" id="F4P963"/>
<gene>
    <name evidence="2" type="ORF">BATDEDRAFT_26853</name>
</gene>
<evidence type="ECO:0000313" key="2">
    <source>
        <dbReference type="EMBL" id="EGF78287.1"/>
    </source>
</evidence>
<dbReference type="Proteomes" id="UP000007241">
    <property type="component" value="Unassembled WGS sequence"/>
</dbReference>
<evidence type="ECO:0000313" key="3">
    <source>
        <dbReference type="Proteomes" id="UP000007241"/>
    </source>
</evidence>
<dbReference type="GO" id="GO:0005739">
    <property type="term" value="C:mitochondrion"/>
    <property type="evidence" value="ECO:0007669"/>
    <property type="project" value="GOC"/>
</dbReference>
<dbReference type="GO" id="GO:0045271">
    <property type="term" value="C:respiratory chain complex I"/>
    <property type="evidence" value="ECO:0000318"/>
    <property type="project" value="GO_Central"/>
</dbReference>
<organism evidence="2 3">
    <name type="scientific">Batrachochytrium dendrobatidis (strain JAM81 / FGSC 10211)</name>
    <name type="common">Frog chytrid fungus</name>
    <dbReference type="NCBI Taxonomy" id="684364"/>
    <lineage>
        <taxon>Eukaryota</taxon>
        <taxon>Fungi</taxon>
        <taxon>Fungi incertae sedis</taxon>
        <taxon>Chytridiomycota</taxon>
        <taxon>Chytridiomycota incertae sedis</taxon>
        <taxon>Chytridiomycetes</taxon>
        <taxon>Rhizophydiales</taxon>
        <taxon>Rhizophydiales incertae sedis</taxon>
        <taxon>Batrachochytrium</taxon>
    </lineage>
</organism>
<dbReference type="Pfam" id="PF10276">
    <property type="entry name" value="zf-CHCC"/>
    <property type="match status" value="1"/>
</dbReference>
<reference evidence="2 3" key="1">
    <citation type="submission" date="2009-12" db="EMBL/GenBank/DDBJ databases">
        <title>The draft genome of Batrachochytrium dendrobatidis.</title>
        <authorList>
            <consortium name="US DOE Joint Genome Institute (JGI-PGF)"/>
            <person name="Kuo A."/>
            <person name="Salamov A."/>
            <person name="Schmutz J."/>
            <person name="Lucas S."/>
            <person name="Pitluck S."/>
            <person name="Rosenblum E."/>
            <person name="Stajich J."/>
            <person name="Eisen M."/>
            <person name="Grigoriev I.V."/>
        </authorList>
    </citation>
    <scope>NUCLEOTIDE SEQUENCE [LARGE SCALE GENOMIC DNA]</scope>
    <source>
        <strain evidence="3">JAM81 / FGSC 10211</strain>
    </source>
</reference>
<keyword evidence="3" id="KW-1185">Reference proteome</keyword>
<dbReference type="RefSeq" id="XP_006681069.1">
    <property type="nucleotide sequence ID" value="XM_006681006.1"/>
</dbReference>
<dbReference type="GeneID" id="18239152"/>
<dbReference type="EMBL" id="GL882889">
    <property type="protein sequence ID" value="EGF78287.1"/>
    <property type="molecule type" value="Genomic_DNA"/>
</dbReference>
<dbReference type="PANTHER" id="PTHR13156:SF0">
    <property type="entry name" value="NADH DEHYDROGENASE [UBIQUINONE] IRON-SULFUR PROTEIN 6, MITOCHONDRIAL"/>
    <property type="match status" value="1"/>
</dbReference>
<dbReference type="PANTHER" id="PTHR13156">
    <property type="entry name" value="NADH-UBIQUINONE OXIDOREDUCTASE 13 KD-A SUBUNIT"/>
    <property type="match status" value="1"/>
</dbReference>
<dbReference type="STRING" id="684364.F4P963"/>
<dbReference type="Gene3D" id="2.60.260.40">
    <property type="entry name" value="q5lls5 like domains"/>
    <property type="match status" value="1"/>
</dbReference>
<accession>F4P963</accession>
<protein>
    <recommendedName>
        <fullName evidence="1">Zinc finger CHCC-type domain-containing protein</fullName>
    </recommendedName>
</protein>
<sequence length="214" mass="23865">MIHSERMIRLQDYVTKCVLKNSLNLHLPLVFQPVYEPHHISEALCTFVTGLDSEQLYQSRAYVDLAISTHPELGGCSRNDRWAQILSLCTKNHGGLTMHDKMLRTTAVARLTTQRMACRAMSNVTKLVVPQSSNRDTTWSSSQKAKQDAINAARFEQTNWDLQPNPPSAQAFIQAVPITWVEARRTSCDGGGGALGHPKVFINLDKDQPMACGM</sequence>
<dbReference type="GO" id="GO:0006120">
    <property type="term" value="P:mitochondrial electron transport, NADH to ubiquinone"/>
    <property type="evidence" value="ECO:0000318"/>
    <property type="project" value="GO_Central"/>
</dbReference>
<dbReference type="InterPro" id="IPR019401">
    <property type="entry name" value="Znf_CHCC"/>
</dbReference>